<protein>
    <submittedName>
        <fullName evidence="2">Uncharacterized protein</fullName>
    </submittedName>
</protein>
<sequence length="303" mass="35901">MKKIEDESKIIRKPNFELQPSLRGIPNRRLIIFYPDDRNLVYQYYYTKDGHQYRCWKCDTKKHPVIAKLHINDQTEKYVVMGKEEHICEPLKYQPYITIDSANYIILNKESESKETKIITFTSSTQKFCYEFSFFILKNVKRFRCHPCFRLKKNVYAKIIADEEGKECIHITDEHICEPLKYQPKKCETKIQPKKIRVSLFQFCPNLNGKENGILQIFTSEKKDFVFSYAKHNSTYVCNPCGYQKVNVKIIKDEKTGEIYAELFGLEHVCTPKKYVPFEKDVEAEIILESKFTFSKNSRGKKN</sequence>
<proteinExistence type="predicted"/>
<evidence type="ECO:0000313" key="1">
    <source>
        <dbReference type="Proteomes" id="UP000887579"/>
    </source>
</evidence>
<accession>A0AC34FJR5</accession>
<evidence type="ECO:0000313" key="2">
    <source>
        <dbReference type="WBParaSite" id="ES5_v2.g17453.t1"/>
    </source>
</evidence>
<organism evidence="1 2">
    <name type="scientific">Panagrolaimus sp. ES5</name>
    <dbReference type="NCBI Taxonomy" id="591445"/>
    <lineage>
        <taxon>Eukaryota</taxon>
        <taxon>Metazoa</taxon>
        <taxon>Ecdysozoa</taxon>
        <taxon>Nematoda</taxon>
        <taxon>Chromadorea</taxon>
        <taxon>Rhabditida</taxon>
        <taxon>Tylenchina</taxon>
        <taxon>Panagrolaimomorpha</taxon>
        <taxon>Panagrolaimoidea</taxon>
        <taxon>Panagrolaimidae</taxon>
        <taxon>Panagrolaimus</taxon>
    </lineage>
</organism>
<dbReference type="Proteomes" id="UP000887579">
    <property type="component" value="Unplaced"/>
</dbReference>
<reference evidence="2" key="1">
    <citation type="submission" date="2022-11" db="UniProtKB">
        <authorList>
            <consortium name="WormBaseParasite"/>
        </authorList>
    </citation>
    <scope>IDENTIFICATION</scope>
</reference>
<name>A0AC34FJR5_9BILA</name>
<dbReference type="WBParaSite" id="ES5_v2.g17453.t1">
    <property type="protein sequence ID" value="ES5_v2.g17453.t1"/>
    <property type="gene ID" value="ES5_v2.g17453"/>
</dbReference>